<comment type="function">
    <text evidence="7">Functions as a peptidoglycan terminase that cleaves nascent peptidoglycan strands endolytically to terminate their elongation.</text>
</comment>
<evidence type="ECO:0000256" key="7">
    <source>
        <dbReference type="HAMAP-Rule" id="MF_02065"/>
    </source>
</evidence>
<name>A0ABX2A5Q6_9MICO</name>
<evidence type="ECO:0000256" key="6">
    <source>
        <dbReference type="ARBA" id="ARBA00023316"/>
    </source>
</evidence>
<gene>
    <name evidence="7" type="primary">mltG</name>
    <name evidence="9" type="ORF">HDG69_002559</name>
</gene>
<evidence type="ECO:0000256" key="3">
    <source>
        <dbReference type="ARBA" id="ARBA00022989"/>
    </source>
</evidence>
<organism evidence="9 10">
    <name type="scientific">Isoptericola halotolerans</name>
    <dbReference type="NCBI Taxonomy" id="300560"/>
    <lineage>
        <taxon>Bacteria</taxon>
        <taxon>Bacillati</taxon>
        <taxon>Actinomycetota</taxon>
        <taxon>Actinomycetes</taxon>
        <taxon>Micrococcales</taxon>
        <taxon>Promicromonosporaceae</taxon>
        <taxon>Isoptericola</taxon>
    </lineage>
</organism>
<evidence type="ECO:0000313" key="9">
    <source>
        <dbReference type="EMBL" id="NOV97974.1"/>
    </source>
</evidence>
<feature type="transmembrane region" description="Helical" evidence="7">
    <location>
        <begin position="40"/>
        <end position="59"/>
    </location>
</feature>
<keyword evidence="3 7" id="KW-1133">Transmembrane helix</keyword>
<dbReference type="NCBIfam" id="TIGR00247">
    <property type="entry name" value="endolytic transglycosylase MltG"/>
    <property type="match status" value="1"/>
</dbReference>
<keyword evidence="6 7" id="KW-0961">Cell wall biogenesis/degradation</keyword>
<keyword evidence="5 7" id="KW-0456">Lyase</keyword>
<dbReference type="RefSeq" id="WP_171784209.1">
    <property type="nucleotide sequence ID" value="NZ_BAAAML010000005.1"/>
</dbReference>
<dbReference type="EMBL" id="JABEZU010000003">
    <property type="protein sequence ID" value="NOV97974.1"/>
    <property type="molecule type" value="Genomic_DNA"/>
</dbReference>
<comment type="similarity">
    <text evidence="7">Belongs to the transglycosylase MltG family.</text>
</comment>
<dbReference type="PANTHER" id="PTHR30518:SF2">
    <property type="entry name" value="ENDOLYTIC MUREIN TRANSGLYCOSYLASE"/>
    <property type="match status" value="1"/>
</dbReference>
<accession>A0ABX2A5Q6</accession>
<dbReference type="Pfam" id="PF02618">
    <property type="entry name" value="YceG"/>
    <property type="match status" value="1"/>
</dbReference>
<evidence type="ECO:0000256" key="8">
    <source>
        <dbReference type="SAM" id="MobiDB-lite"/>
    </source>
</evidence>
<comment type="catalytic activity">
    <reaction evidence="7">
        <text>a peptidoglycan chain = a peptidoglycan chain with N-acetyl-1,6-anhydromuramyl-[peptide] at the reducing end + a peptidoglycan chain with N-acetylglucosamine at the non-reducing end.</text>
        <dbReference type="EC" id="4.2.2.29"/>
    </reaction>
</comment>
<protein>
    <recommendedName>
        <fullName evidence="7">Endolytic murein transglycosylase</fullName>
        <ecNumber evidence="7">4.2.2.29</ecNumber>
    </recommendedName>
    <alternativeName>
        <fullName evidence="7">Peptidoglycan lytic transglycosylase</fullName>
    </alternativeName>
    <alternativeName>
        <fullName evidence="7">Peptidoglycan polymerization terminase</fullName>
    </alternativeName>
</protein>
<evidence type="ECO:0000256" key="5">
    <source>
        <dbReference type="ARBA" id="ARBA00023239"/>
    </source>
</evidence>
<dbReference type="InterPro" id="IPR003770">
    <property type="entry name" value="MLTG-like"/>
</dbReference>
<comment type="subcellular location">
    <subcellularLocation>
        <location evidence="7">Cell membrane</location>
        <topology evidence="7">Single-pass membrane protein</topology>
    </subcellularLocation>
</comment>
<feature type="region of interest" description="Disordered" evidence="8">
    <location>
        <begin position="1"/>
        <end position="35"/>
    </location>
</feature>
<dbReference type="EC" id="4.2.2.29" evidence="7"/>
<reference evidence="9 10" key="1">
    <citation type="submission" date="2020-05" db="EMBL/GenBank/DDBJ databases">
        <title>Genomic Encyclopedia of Type Strains, Phase III (KMG-III): the genomes of soil and plant-associated and newly described type strains.</title>
        <authorList>
            <person name="Whitman W."/>
        </authorList>
    </citation>
    <scope>NUCLEOTIDE SEQUENCE [LARGE SCALE GENOMIC DNA]</scope>
    <source>
        <strain evidence="9 10">KCTC 19046</strain>
    </source>
</reference>
<keyword evidence="2 7" id="KW-0812">Transmembrane</keyword>
<dbReference type="Gene3D" id="3.30.1490.480">
    <property type="entry name" value="Endolytic murein transglycosylase"/>
    <property type="match status" value="1"/>
</dbReference>
<dbReference type="PANTHER" id="PTHR30518">
    <property type="entry name" value="ENDOLYTIC MUREIN TRANSGLYCOSYLASE"/>
    <property type="match status" value="1"/>
</dbReference>
<sequence length="387" mass="41534">MTDLFEPSTAERPAPLPSRGRSAASKRAARKRRRRRQQRTAIVLVLVLGLLGGGAYVFWDRMSSALGGLDLSFGFNSASEDYSGPGVDPVQVVIPAGATGTMMGTVLAEADVVASVGAFTQAFESSPAAASIQPGTYELYTQMSAAEAIESLLTNEKIETRVTIPEGYVVEQVIDRIASVTEFSREDVEEALADPESIGLPKSAGGNAEGWLFPKTYSVQPDDTVVDLLSTMVGQTKAELNAAGVDNADRQDVLIKASLVEREAKHDEDRPKMARAIENRLATDMALQIDATTAYGIEKSGTELTHADNNDASNEYSTYAHAGLPPGPIANPGAASIEAVVNPADGPWKFWCTVNLDTGETKFEESHEAHLVNQAELRAWQRENGHR</sequence>
<feature type="site" description="Important for catalytic activity" evidence="7">
    <location>
        <position position="263"/>
    </location>
</feature>
<comment type="caution">
    <text evidence="9">The sequence shown here is derived from an EMBL/GenBank/DDBJ whole genome shotgun (WGS) entry which is preliminary data.</text>
</comment>
<keyword evidence="1 7" id="KW-1003">Cell membrane</keyword>
<proteinExistence type="inferred from homology"/>
<dbReference type="Proteomes" id="UP000757540">
    <property type="component" value="Unassembled WGS sequence"/>
</dbReference>
<evidence type="ECO:0000256" key="4">
    <source>
        <dbReference type="ARBA" id="ARBA00023136"/>
    </source>
</evidence>
<keyword evidence="10" id="KW-1185">Reference proteome</keyword>
<keyword evidence="4 7" id="KW-0472">Membrane</keyword>
<dbReference type="CDD" id="cd08010">
    <property type="entry name" value="MltG_like"/>
    <property type="match status" value="1"/>
</dbReference>
<evidence type="ECO:0000256" key="1">
    <source>
        <dbReference type="ARBA" id="ARBA00022475"/>
    </source>
</evidence>
<dbReference type="HAMAP" id="MF_02065">
    <property type="entry name" value="MltG"/>
    <property type="match status" value="1"/>
</dbReference>
<evidence type="ECO:0000313" key="10">
    <source>
        <dbReference type="Proteomes" id="UP000757540"/>
    </source>
</evidence>
<evidence type="ECO:0000256" key="2">
    <source>
        <dbReference type="ARBA" id="ARBA00022692"/>
    </source>
</evidence>